<name>A0A1I3MIR3_9PLAN</name>
<dbReference type="AlphaFoldDB" id="A0A1I3MIR3"/>
<sequence>MPFFLCSRKLTIRWGFTQGIPHKNSLCNSFAALQYSSLFFIHERFMNFVSGHAETA</sequence>
<reference evidence="2" key="1">
    <citation type="submission" date="2016-10" db="EMBL/GenBank/DDBJ databases">
        <authorList>
            <person name="Varghese N."/>
            <person name="Submissions S."/>
        </authorList>
    </citation>
    <scope>NUCLEOTIDE SEQUENCE [LARGE SCALE GENOMIC DNA]</scope>
    <source>
        <strain evidence="2">DSM 26348</strain>
    </source>
</reference>
<evidence type="ECO:0000313" key="2">
    <source>
        <dbReference type="Proteomes" id="UP000199518"/>
    </source>
</evidence>
<accession>A0A1I3MIR3</accession>
<dbReference type="STRING" id="1576369.SAMN05421753_11417"/>
<proteinExistence type="predicted"/>
<keyword evidence="2" id="KW-1185">Reference proteome</keyword>
<evidence type="ECO:0000313" key="1">
    <source>
        <dbReference type="EMBL" id="SFI96801.1"/>
    </source>
</evidence>
<dbReference type="EMBL" id="FOQD01000014">
    <property type="protein sequence ID" value="SFI96801.1"/>
    <property type="molecule type" value="Genomic_DNA"/>
</dbReference>
<dbReference type="Proteomes" id="UP000199518">
    <property type="component" value="Unassembled WGS sequence"/>
</dbReference>
<gene>
    <name evidence="1" type="ORF">SAMN05421753_11417</name>
</gene>
<organism evidence="1 2">
    <name type="scientific">Planctomicrobium piriforme</name>
    <dbReference type="NCBI Taxonomy" id="1576369"/>
    <lineage>
        <taxon>Bacteria</taxon>
        <taxon>Pseudomonadati</taxon>
        <taxon>Planctomycetota</taxon>
        <taxon>Planctomycetia</taxon>
        <taxon>Planctomycetales</taxon>
        <taxon>Planctomycetaceae</taxon>
        <taxon>Planctomicrobium</taxon>
    </lineage>
</organism>
<protein>
    <submittedName>
        <fullName evidence="1">Uncharacterized protein</fullName>
    </submittedName>
</protein>